<evidence type="ECO:0000313" key="4">
    <source>
        <dbReference type="EMBL" id="KAH0940526.1"/>
    </source>
</evidence>
<dbReference type="InterPro" id="IPR000504">
    <property type="entry name" value="RRM_dom"/>
</dbReference>
<dbReference type="Proteomes" id="UP000824890">
    <property type="component" value="Unassembled WGS sequence"/>
</dbReference>
<dbReference type="PANTHER" id="PTHR48025:SF3">
    <property type="entry name" value="31 KDA RIBONUCLEOPROTEIN, CHLOROPLASTIC-RELATED"/>
    <property type="match status" value="1"/>
</dbReference>
<dbReference type="Gene3D" id="3.30.70.330">
    <property type="match status" value="1"/>
</dbReference>
<dbReference type="EMBL" id="JAGKQM010000001">
    <property type="protein sequence ID" value="KAH0940526.1"/>
    <property type="molecule type" value="Genomic_DNA"/>
</dbReference>
<protein>
    <recommendedName>
        <fullName evidence="3">RRM domain-containing protein</fullName>
    </recommendedName>
</protein>
<dbReference type="Pfam" id="PF00076">
    <property type="entry name" value="RRM_1"/>
    <property type="match status" value="1"/>
</dbReference>
<dbReference type="PANTHER" id="PTHR48025">
    <property type="entry name" value="OS02G0815200 PROTEIN"/>
    <property type="match status" value="1"/>
</dbReference>
<dbReference type="InterPro" id="IPR035979">
    <property type="entry name" value="RBD_domain_sf"/>
</dbReference>
<evidence type="ECO:0000313" key="5">
    <source>
        <dbReference type="Proteomes" id="UP000824890"/>
    </source>
</evidence>
<feature type="compositionally biased region" description="Acidic residues" evidence="2">
    <location>
        <begin position="61"/>
        <end position="72"/>
    </location>
</feature>
<feature type="region of interest" description="Disordered" evidence="2">
    <location>
        <begin position="61"/>
        <end position="81"/>
    </location>
</feature>
<dbReference type="InterPro" id="IPR012677">
    <property type="entry name" value="Nucleotide-bd_a/b_plait_sf"/>
</dbReference>
<evidence type="ECO:0000256" key="1">
    <source>
        <dbReference type="ARBA" id="ARBA00022884"/>
    </source>
</evidence>
<name>A0ABQ8EFZ3_BRANA</name>
<evidence type="ECO:0000256" key="2">
    <source>
        <dbReference type="SAM" id="MobiDB-lite"/>
    </source>
</evidence>
<reference evidence="4 5" key="1">
    <citation type="submission" date="2021-05" db="EMBL/GenBank/DDBJ databases">
        <title>Genome Assembly of Synthetic Allotetraploid Brassica napus Reveals Homoeologous Exchanges between Subgenomes.</title>
        <authorList>
            <person name="Davis J.T."/>
        </authorList>
    </citation>
    <scope>NUCLEOTIDE SEQUENCE [LARGE SCALE GENOMIC DNA]</scope>
    <source>
        <strain evidence="5">cv. Da-Ae</strain>
        <tissue evidence="4">Seedling</tissue>
    </source>
</reference>
<comment type="caution">
    <text evidence="4">The sequence shown here is derived from an EMBL/GenBank/DDBJ whole genome shotgun (WGS) entry which is preliminary data.</text>
</comment>
<evidence type="ECO:0000259" key="3">
    <source>
        <dbReference type="Pfam" id="PF00076"/>
    </source>
</evidence>
<accession>A0ABQ8EFZ3</accession>
<keyword evidence="1" id="KW-0694">RNA-binding</keyword>
<dbReference type="InterPro" id="IPR050502">
    <property type="entry name" value="Euk_RNA-bind_prot"/>
</dbReference>
<feature type="domain" description="RRM" evidence="3">
    <location>
        <begin position="88"/>
        <end position="119"/>
    </location>
</feature>
<organism evidence="4 5">
    <name type="scientific">Brassica napus</name>
    <name type="common">Rape</name>
    <dbReference type="NCBI Taxonomy" id="3708"/>
    <lineage>
        <taxon>Eukaryota</taxon>
        <taxon>Viridiplantae</taxon>
        <taxon>Streptophyta</taxon>
        <taxon>Embryophyta</taxon>
        <taxon>Tracheophyta</taxon>
        <taxon>Spermatophyta</taxon>
        <taxon>Magnoliopsida</taxon>
        <taxon>eudicotyledons</taxon>
        <taxon>Gunneridae</taxon>
        <taxon>Pentapetalae</taxon>
        <taxon>rosids</taxon>
        <taxon>malvids</taxon>
        <taxon>Brassicales</taxon>
        <taxon>Brassicaceae</taxon>
        <taxon>Brassiceae</taxon>
        <taxon>Brassica</taxon>
    </lineage>
</organism>
<gene>
    <name evidence="4" type="ORF">HID58_000163</name>
</gene>
<keyword evidence="5" id="KW-1185">Reference proteome</keyword>
<dbReference type="SUPFAM" id="SSF54928">
    <property type="entry name" value="RNA-binding domain, RBD"/>
    <property type="match status" value="1"/>
</dbReference>
<sequence length="158" mass="17153">MLTSRTPGPGVSTISSLTWPPHLTNNKLPRILTSACDIVVAGGSVICIYLLWKQDVQESEPEATFSEEEGDVNEGGGDFPEPPEEANLFVGNLAYDVDSQALAMLFEQAGTVEIAEVNKSCDFARFLPLLMRLCSLCIALRSCMFCVLQFESTVSQNG</sequence>
<proteinExistence type="predicted"/>